<reference evidence="2" key="1">
    <citation type="submission" date="2017-09" db="EMBL/GenBank/DDBJ databases">
        <title>Depth-based differentiation of microbial function through sediment-hosted aquifers and enrichment of novel symbionts in the deep terrestrial subsurface.</title>
        <authorList>
            <person name="Probst A.J."/>
            <person name="Ladd B."/>
            <person name="Jarett J.K."/>
            <person name="Geller-Mcgrath D.E."/>
            <person name="Sieber C.M.K."/>
            <person name="Emerson J.B."/>
            <person name="Anantharaman K."/>
            <person name="Thomas B.C."/>
            <person name="Malmstrom R."/>
            <person name="Stieglmeier M."/>
            <person name="Klingl A."/>
            <person name="Woyke T."/>
            <person name="Ryan C.M."/>
            <person name="Banfield J.F."/>
        </authorList>
    </citation>
    <scope>NUCLEOTIDE SEQUENCE [LARGE SCALE GENOMIC DNA]</scope>
</reference>
<gene>
    <name evidence="1" type="ORF">COW28_03490</name>
</gene>
<accession>A0A2M7GYS6</accession>
<dbReference type="AlphaFoldDB" id="A0A2M7GYS6"/>
<protein>
    <submittedName>
        <fullName evidence="1">Uncharacterized protein</fullName>
    </submittedName>
</protein>
<comment type="caution">
    <text evidence="1">The sequence shown here is derived from an EMBL/GenBank/DDBJ whole genome shotgun (WGS) entry which is preliminary data.</text>
</comment>
<evidence type="ECO:0000313" key="1">
    <source>
        <dbReference type="EMBL" id="PIW33637.1"/>
    </source>
</evidence>
<name>A0A2M7GYS6_9BACT</name>
<dbReference type="Pfam" id="PF10134">
    <property type="entry name" value="RPA"/>
    <property type="match status" value="1"/>
</dbReference>
<sequence length="279" mass="32516">MRRAVSKYKRESPRKDLVKYERNLAEYPFFYPGRGKTPAKMEHTFKIKDKNGKEIGEGSITVKNGEGIPGPLEQDLVFVFSKLFEEQGYPKKTKFATHEVAKKMKRKWGGTTKEQIREGVRTIKETNCILKGIGHGPMVSAETGFNIIDSYDFYDYKDDLKKGIPYTAAKEVNFIKFSDVMREAIIRNHWKLMDSKIYFSLPSGLPRTLYLYLEKKGLWKKHLYSERIRSLANHLGLDMKQKFHRLRETIDKTIGVLEEAKVISCARNKDKRIFSPYKK</sequence>
<organism evidence="1 2">
    <name type="scientific">bacterium (Candidatus Ratteibacteria) CG15_BIG_FIL_POST_REV_8_21_14_020_41_12</name>
    <dbReference type="NCBI Taxonomy" id="2014291"/>
    <lineage>
        <taxon>Bacteria</taxon>
        <taxon>Candidatus Ratteibacteria</taxon>
    </lineage>
</organism>
<dbReference type="EMBL" id="PFFY01000161">
    <property type="protein sequence ID" value="PIW33637.1"/>
    <property type="molecule type" value="Genomic_DNA"/>
</dbReference>
<evidence type="ECO:0000313" key="2">
    <source>
        <dbReference type="Proteomes" id="UP000230025"/>
    </source>
</evidence>
<proteinExistence type="predicted"/>
<dbReference type="InterPro" id="IPR018777">
    <property type="entry name" value="Replication_initiator_prot_A"/>
</dbReference>
<dbReference type="Proteomes" id="UP000230025">
    <property type="component" value="Unassembled WGS sequence"/>
</dbReference>